<evidence type="ECO:0000313" key="2">
    <source>
        <dbReference type="Proteomes" id="UP001161704"/>
    </source>
</evidence>
<reference evidence="1" key="1">
    <citation type="submission" date="2022-09" db="EMBL/GenBank/DDBJ databases">
        <title>Intensive care unit water sources are persistently colonized with multi-drug resistant bacteria and are the site of extensive horizontal gene transfer of antibiotic resistance genes.</title>
        <authorList>
            <person name="Diorio-Toth L."/>
        </authorList>
    </citation>
    <scope>NUCLEOTIDE SEQUENCE</scope>
    <source>
        <strain evidence="1">GD03710</strain>
    </source>
</reference>
<evidence type="ECO:0000313" key="1">
    <source>
        <dbReference type="EMBL" id="MDH1507935.1"/>
    </source>
</evidence>
<protein>
    <submittedName>
        <fullName evidence="1">Uncharacterized protein</fullName>
    </submittedName>
</protein>
<name>A0A443XI02_AERCA</name>
<dbReference type="EMBL" id="JAOCIZ010000188">
    <property type="protein sequence ID" value="MDH1507935.1"/>
    <property type="molecule type" value="Genomic_DNA"/>
</dbReference>
<dbReference type="AlphaFoldDB" id="A0A443XI02"/>
<accession>A0A443XI02</accession>
<dbReference type="RefSeq" id="WP_103829329.1">
    <property type="nucleotide sequence ID" value="NZ_CAWOMG010000178.1"/>
</dbReference>
<dbReference type="Proteomes" id="UP001161704">
    <property type="component" value="Unassembled WGS sequence"/>
</dbReference>
<organism evidence="1 2">
    <name type="scientific">Aeromonas caviae</name>
    <name type="common">Aeromonas punctata</name>
    <dbReference type="NCBI Taxonomy" id="648"/>
    <lineage>
        <taxon>Bacteria</taxon>
        <taxon>Pseudomonadati</taxon>
        <taxon>Pseudomonadota</taxon>
        <taxon>Gammaproteobacteria</taxon>
        <taxon>Aeromonadales</taxon>
        <taxon>Aeromonadaceae</taxon>
        <taxon>Aeromonas</taxon>
    </lineage>
</organism>
<gene>
    <name evidence="1" type="ORF">N5I20_23140</name>
</gene>
<proteinExistence type="predicted"/>
<comment type="caution">
    <text evidence="1">The sequence shown here is derived from an EMBL/GenBank/DDBJ whole genome shotgun (WGS) entry which is preliminary data.</text>
</comment>
<sequence length="237" mass="26396">MPKDKRRKKHNHMKPDKLTAAQLARQAIAADSIKLTLDPVFPADGDTTNALVLRLPLSMRFATYTYDVEFLLGSYLLGKALDVWKSIPRDAIGEAPKMFIPISMQILADYRFVETVTRHVALLAHNKHFILMGTPDSLGMFPERLDTKGLAEIYDAVGIQVGIGDIQSNHFYPSLLQKGINSVLPSHRFAVANSAKMILNELQNVARGVGIRYYEPTPRPWEMTLPESAGDFGTICS</sequence>